<keyword evidence="1" id="KW-1133">Transmembrane helix</keyword>
<sequence>MIFKNNDSHYRKKRTYYLLAIAATILLGLASRKYSPFLNSTLSENAGDILWAMMVYFGFRFLLVHKSLLTAISLSILFSFGIEFSQLSQADWINGIRRTSFGALVLGHGFLAIDLLRYAIGIILASCIDQAAKKANLHRHTPLR</sequence>
<keyword evidence="1" id="KW-0812">Transmembrane</keyword>
<protein>
    <submittedName>
        <fullName evidence="2">DUF2809 domain-containing protein</fullName>
    </submittedName>
</protein>
<evidence type="ECO:0000313" key="2">
    <source>
        <dbReference type="EMBL" id="MDN7240905.1"/>
    </source>
</evidence>
<keyword evidence="3" id="KW-1185">Reference proteome</keyword>
<organism evidence="2 3">
    <name type="scientific">Planococcus shixiaomingii</name>
    <dbReference type="NCBI Taxonomy" id="3058393"/>
    <lineage>
        <taxon>Bacteria</taxon>
        <taxon>Bacillati</taxon>
        <taxon>Bacillota</taxon>
        <taxon>Bacilli</taxon>
        <taxon>Bacillales</taxon>
        <taxon>Caryophanaceae</taxon>
        <taxon>Planococcus</taxon>
    </lineage>
</organism>
<keyword evidence="1" id="KW-0472">Membrane</keyword>
<feature type="transmembrane region" description="Helical" evidence="1">
    <location>
        <begin position="101"/>
        <end position="125"/>
    </location>
</feature>
<dbReference type="InterPro" id="IPR021257">
    <property type="entry name" value="DUF2809"/>
</dbReference>
<dbReference type="Proteomes" id="UP001172055">
    <property type="component" value="Unassembled WGS sequence"/>
</dbReference>
<evidence type="ECO:0000256" key="1">
    <source>
        <dbReference type="SAM" id="Phobius"/>
    </source>
</evidence>
<dbReference type="EMBL" id="JAUJWV010000001">
    <property type="protein sequence ID" value="MDN7240905.1"/>
    <property type="molecule type" value="Genomic_DNA"/>
</dbReference>
<feature type="transmembrane region" description="Helical" evidence="1">
    <location>
        <begin position="56"/>
        <end position="80"/>
    </location>
</feature>
<proteinExistence type="predicted"/>
<gene>
    <name evidence="2" type="ORF">QWY14_03845</name>
</gene>
<accession>A0ABT8N025</accession>
<dbReference type="Pfam" id="PF10990">
    <property type="entry name" value="DUF2809"/>
    <property type="match status" value="1"/>
</dbReference>
<name>A0ABT8N025_9BACL</name>
<reference evidence="2 3" key="1">
    <citation type="submission" date="2023-06" db="EMBL/GenBank/DDBJ databases">
        <title>Novel species in genus Planococcus.</title>
        <authorList>
            <person name="Ning S."/>
        </authorList>
    </citation>
    <scope>NUCLEOTIDE SEQUENCE [LARGE SCALE GENOMIC DNA]</scope>
    <source>
        <strain evidence="2 3">N028</strain>
    </source>
</reference>
<evidence type="ECO:0000313" key="3">
    <source>
        <dbReference type="Proteomes" id="UP001172055"/>
    </source>
</evidence>
<comment type="caution">
    <text evidence="2">The sequence shown here is derived from an EMBL/GenBank/DDBJ whole genome shotgun (WGS) entry which is preliminary data.</text>
</comment>